<dbReference type="KEGG" id="vg:8684194"/>
<name>D0U1Z2_9CAUD</name>
<organism evidence="2 3">
    <name type="scientific">Clavibacter phage CMP1</name>
    <dbReference type="NCBI Taxonomy" id="686439"/>
    <lineage>
        <taxon>Viruses</taxon>
        <taxon>Duplodnaviria</taxon>
        <taxon>Heunggongvirae</taxon>
        <taxon>Uroviricota</taxon>
        <taxon>Caudoviricetes</taxon>
        <taxon>Cimpunavirus</taxon>
        <taxon>Cimpunavirus CMP1</taxon>
    </lineage>
</organism>
<evidence type="ECO:0000313" key="3">
    <source>
        <dbReference type="Proteomes" id="UP000002628"/>
    </source>
</evidence>
<dbReference type="GeneID" id="8684194"/>
<gene>
    <name evidence="2" type="ORF">CMP1-08</name>
</gene>
<accession>D0U1Z2</accession>
<evidence type="ECO:0000313" key="2">
    <source>
        <dbReference type="EMBL" id="ACY35904.1"/>
    </source>
</evidence>
<dbReference type="Pfam" id="PF11753">
    <property type="entry name" value="DUF3310"/>
    <property type="match status" value="1"/>
</dbReference>
<sequence>MTDMVNHPAHYKFDNGVEVIDLTEQLTFNTGNAVKYLSRAGRKSADPIEDLRKARWYVDREILRIEKQNGTQPDSDSSVGSTEEETDSGERRPARAGGQVELSPTDRRTLRAAADAGVGIHIVCGNGPDYSTPGSTA</sequence>
<keyword evidence="3" id="KW-1185">Reference proteome</keyword>
<dbReference type="OrthoDB" id="15708at10239"/>
<evidence type="ECO:0008006" key="4">
    <source>
        <dbReference type="Google" id="ProtNLM"/>
    </source>
</evidence>
<dbReference type="RefSeq" id="YP_003359099.1">
    <property type="nucleotide sequence ID" value="NC_013698.1"/>
</dbReference>
<feature type="region of interest" description="Disordered" evidence="1">
    <location>
        <begin position="64"/>
        <end position="109"/>
    </location>
</feature>
<protein>
    <recommendedName>
        <fullName evidence="4">DUF3310 domain-containing protein</fullName>
    </recommendedName>
</protein>
<reference evidence="2 3" key="1">
    <citation type="journal article" date="2010" name="Microbiology">
        <title>The endolysins of bacteriophages CMP1 and CN77 are specific for the lysis of Clavibacter michiganensis strains.</title>
        <authorList>
            <person name="Wittmann J."/>
            <person name="Eichenlaub R."/>
            <person name="Dreiseikelmann B."/>
        </authorList>
    </citation>
    <scope>NUCLEOTIDE SEQUENCE [LARGE SCALE GENOMIC DNA]</scope>
</reference>
<proteinExistence type="predicted"/>
<dbReference type="Proteomes" id="UP000002628">
    <property type="component" value="Segment"/>
</dbReference>
<dbReference type="EMBL" id="GQ241246">
    <property type="protein sequence ID" value="ACY35904.1"/>
    <property type="molecule type" value="Genomic_DNA"/>
</dbReference>
<evidence type="ECO:0000256" key="1">
    <source>
        <dbReference type="SAM" id="MobiDB-lite"/>
    </source>
</evidence>
<dbReference type="InterPro" id="IPR021739">
    <property type="entry name" value="SaV-like"/>
</dbReference>
<feature type="compositionally biased region" description="Polar residues" evidence="1">
    <location>
        <begin position="68"/>
        <end position="81"/>
    </location>
</feature>